<evidence type="ECO:0000256" key="1">
    <source>
        <dbReference type="SAM" id="MobiDB-lite"/>
    </source>
</evidence>
<dbReference type="RefSeq" id="WP_015555980.1">
    <property type="nucleotide sequence ID" value="NC_021038.1"/>
</dbReference>
<evidence type="ECO:0008006" key="4">
    <source>
        <dbReference type="Google" id="ProtNLM"/>
    </source>
</evidence>
<reference evidence="2 3" key="2">
    <citation type="submission" date="2010-03" db="EMBL/GenBank/DDBJ databases">
        <authorList>
            <person name="Pajon A."/>
        </authorList>
    </citation>
    <scope>NUCLEOTIDE SEQUENCE [LARGE SCALE GENOMIC DNA]</scope>
    <source>
        <strain evidence="2 3">SGP1</strain>
    </source>
</reference>
<proteinExistence type="predicted"/>
<protein>
    <recommendedName>
        <fullName evidence="4">Flagellar protein</fullName>
    </recommendedName>
</protein>
<sequence>MALITCRLCRKIFTAAAGRVCPECQKRLDDLYLDVRNYLRDNPKVAFNVETLADALGADIRDVQGLVDLGYLERDLPRGGELQENDSRQKLAKEFEQSLTQMRAAAAAAAQRKPVSYGQELYSDKGRKK</sequence>
<dbReference type="Proteomes" id="UP000008957">
    <property type="component" value="Chromosome"/>
</dbReference>
<accession>A0AB94IVQ6</accession>
<dbReference type="KEGG" id="sbr:SY1_03500"/>
<name>A0AB94IVQ6_9BACT</name>
<dbReference type="AlphaFoldDB" id="A0AB94IVQ6"/>
<reference evidence="3" key="1">
    <citation type="submission" date="2010-03" db="EMBL/GenBank/DDBJ databases">
        <title>The genome sequence of Synergistetes sp. SGP1.</title>
        <authorList>
            <consortium name="metaHIT consortium -- http://www.metahit.eu/"/>
            <person name="Pajon A."/>
            <person name="Turner K."/>
            <person name="Parkhill J."/>
            <person name="Wade W."/>
            <person name="Vartoukian S."/>
        </authorList>
    </citation>
    <scope>NUCLEOTIDE SEQUENCE [LARGE SCALE GENOMIC DNA]</scope>
    <source>
        <strain evidence="3">SGP1</strain>
    </source>
</reference>
<evidence type="ECO:0000313" key="3">
    <source>
        <dbReference type="Proteomes" id="UP000008957"/>
    </source>
</evidence>
<feature type="region of interest" description="Disordered" evidence="1">
    <location>
        <begin position="108"/>
        <end position="129"/>
    </location>
</feature>
<organism evidence="2 3">
    <name type="scientific">Fretibacterium fastidiosum</name>
    <dbReference type="NCBI Taxonomy" id="651822"/>
    <lineage>
        <taxon>Bacteria</taxon>
        <taxon>Thermotogati</taxon>
        <taxon>Synergistota</taxon>
        <taxon>Synergistia</taxon>
        <taxon>Synergistales</taxon>
        <taxon>Aminobacteriaceae</taxon>
        <taxon>Fretibacterium</taxon>
    </lineage>
</organism>
<evidence type="ECO:0000313" key="2">
    <source>
        <dbReference type="EMBL" id="CBL27833.1"/>
    </source>
</evidence>
<gene>
    <name evidence="2" type="ORF">SY1_03500</name>
</gene>
<dbReference type="EMBL" id="FP929056">
    <property type="protein sequence ID" value="CBL27833.1"/>
    <property type="molecule type" value="Genomic_DNA"/>
</dbReference>
<keyword evidence="3" id="KW-1185">Reference proteome</keyword>